<proteinExistence type="predicted"/>
<name>A0ABW6ZH53_9HYPH</name>
<dbReference type="EMBL" id="JBAFUR010000003">
    <property type="protein sequence ID" value="MFG1253151.1"/>
    <property type="molecule type" value="Genomic_DNA"/>
</dbReference>
<evidence type="ECO:0000313" key="2">
    <source>
        <dbReference type="EMBL" id="MFG1253151.1"/>
    </source>
</evidence>
<organism evidence="2 3">
    <name type="scientific">Xanthobacter aminoxidans</name>
    <dbReference type="NCBI Taxonomy" id="186280"/>
    <lineage>
        <taxon>Bacteria</taxon>
        <taxon>Pseudomonadati</taxon>
        <taxon>Pseudomonadota</taxon>
        <taxon>Alphaproteobacteria</taxon>
        <taxon>Hyphomicrobiales</taxon>
        <taxon>Xanthobacteraceae</taxon>
        <taxon>Xanthobacter</taxon>
    </lineage>
</organism>
<feature type="domain" description="Peptidoglycan binding-like" evidence="1">
    <location>
        <begin position="83"/>
        <end position="122"/>
    </location>
</feature>
<protein>
    <submittedName>
        <fullName evidence="2">Peptidoglycan-binding protein</fullName>
    </submittedName>
</protein>
<dbReference type="RefSeq" id="WP_024277514.1">
    <property type="nucleotide sequence ID" value="NZ_JBAFUR010000003.1"/>
</dbReference>
<dbReference type="InterPro" id="IPR036366">
    <property type="entry name" value="PGBDSf"/>
</dbReference>
<accession>A0ABW6ZH53</accession>
<comment type="caution">
    <text evidence="2">The sequence shown here is derived from an EMBL/GenBank/DDBJ whole genome shotgun (WGS) entry which is preliminary data.</text>
</comment>
<evidence type="ECO:0000259" key="1">
    <source>
        <dbReference type="Pfam" id="PF01471"/>
    </source>
</evidence>
<sequence length="172" mass="17318">MALLKRGLAGEPVKILQAKLGVTADGQFGPGTEAALKAYQTQHGLSADGIAGPDTFTALGLPELVLLTVGTKGEAVKKLQTALGIPADGAFGPATAKAVKEFQEKNGLDADGMAGPDTLAKLPAFAGVFSPEAVAKSQTAPGTISIDAKPAEAGATAAPKKSIWQTITSFFS</sequence>
<dbReference type="InterPro" id="IPR002477">
    <property type="entry name" value="Peptidoglycan-bd-like"/>
</dbReference>
<gene>
    <name evidence="2" type="ORF">V5F30_13170</name>
</gene>
<dbReference type="Proteomes" id="UP001604043">
    <property type="component" value="Unassembled WGS sequence"/>
</dbReference>
<reference evidence="2 3" key="1">
    <citation type="submission" date="2024-02" db="EMBL/GenBank/DDBJ databases">
        <title>Expansion and revision of Xanthobacter and proposal of Roseixanthobacter gen. nov.</title>
        <authorList>
            <person name="Soltysiak M.P.M."/>
            <person name="Jalihal A."/>
            <person name="Ory A."/>
            <person name="Chrisophersen C."/>
            <person name="Lee A.D."/>
            <person name="Boulton J."/>
            <person name="Springer M."/>
        </authorList>
    </citation>
    <scope>NUCLEOTIDE SEQUENCE [LARGE SCALE GENOMIC DNA]</scope>
    <source>
        <strain evidence="2 3">CB5</strain>
    </source>
</reference>
<evidence type="ECO:0000313" key="3">
    <source>
        <dbReference type="Proteomes" id="UP001604043"/>
    </source>
</evidence>
<dbReference type="Pfam" id="PF01471">
    <property type="entry name" value="PG_binding_1"/>
    <property type="match status" value="2"/>
</dbReference>
<keyword evidence="3" id="KW-1185">Reference proteome</keyword>
<dbReference type="Gene3D" id="1.10.101.10">
    <property type="entry name" value="PGBD-like superfamily/PGBD"/>
    <property type="match status" value="2"/>
</dbReference>
<dbReference type="SUPFAM" id="SSF47090">
    <property type="entry name" value="PGBD-like"/>
    <property type="match status" value="2"/>
</dbReference>
<feature type="domain" description="Peptidoglycan binding-like" evidence="1">
    <location>
        <begin position="22"/>
        <end position="59"/>
    </location>
</feature>
<dbReference type="InterPro" id="IPR036365">
    <property type="entry name" value="PGBD-like_sf"/>
</dbReference>